<feature type="domain" description="Effector-associated" evidence="1">
    <location>
        <begin position="5"/>
        <end position="96"/>
    </location>
</feature>
<reference evidence="2" key="1">
    <citation type="submission" date="2020-10" db="EMBL/GenBank/DDBJ databases">
        <authorList>
            <person name="Castelo-Branco R."/>
            <person name="Eusebio N."/>
            <person name="Adriana R."/>
            <person name="Vieira A."/>
            <person name="Brugerolle De Fraissinette N."/>
            <person name="Rezende De Castro R."/>
            <person name="Schneider M.P."/>
            <person name="Vasconcelos V."/>
            <person name="Leao P.N."/>
        </authorList>
    </citation>
    <scope>NUCLEOTIDE SEQUENCE</scope>
    <source>
        <strain evidence="2">LEGE 12446</strain>
    </source>
</reference>
<proteinExistence type="predicted"/>
<gene>
    <name evidence="2" type="ORF">IQ276_21300</name>
</gene>
<keyword evidence="3" id="KW-1185">Reference proteome</keyword>
<accession>A0A8J7DHR3</accession>
<dbReference type="Pfam" id="PF19961">
    <property type="entry name" value="EAD8"/>
    <property type="match status" value="1"/>
</dbReference>
<dbReference type="Proteomes" id="UP000622533">
    <property type="component" value="Unassembled WGS sequence"/>
</dbReference>
<dbReference type="InterPro" id="IPR045437">
    <property type="entry name" value="EAD8"/>
</dbReference>
<comment type="caution">
    <text evidence="2">The sequence shown here is derived from an EMBL/GenBank/DDBJ whole genome shotgun (WGS) entry which is preliminary data.</text>
</comment>
<sequence length="333" mass="38282">MNSTLISQLTKLFHKHLRDQGTCKTYLITALGTSEQISQQVNWNDKPKNYINSLIVELDKYGNTDSGQPALCDFLQEISAGVGQDVKKYIDDLIEKIKEEKAQECTTELQKNGRSIKQKPSQKATRICASEIISEIIERKYNLNLTTFELQLYNNLNLPKNYCLNLSITFTTTVAEISQAMSITFAIKKGILQLKITNGKMDFHTRKSFDNTKFYWSATERGLPETPEWEFSFIEPSESKFSKSFCYLYGGIKEQYLGSLELIEISKCLEIEAIFKTYINREHIEILCSNDVTRKQKETKIGKLLRFLKKPEQLENYVSKIIIKVVEVSKKSG</sequence>
<evidence type="ECO:0000313" key="3">
    <source>
        <dbReference type="Proteomes" id="UP000622533"/>
    </source>
</evidence>
<dbReference type="EMBL" id="JADEXS010000327">
    <property type="protein sequence ID" value="MBE9024869.1"/>
    <property type="molecule type" value="Genomic_DNA"/>
</dbReference>
<protein>
    <recommendedName>
        <fullName evidence="1">Effector-associated domain-containing protein</fullName>
    </recommendedName>
</protein>
<dbReference type="AlphaFoldDB" id="A0A8J7DHR3"/>
<name>A0A8J7DHR3_DESMC</name>
<organism evidence="2 3">
    <name type="scientific">Desmonostoc muscorum LEGE 12446</name>
    <dbReference type="NCBI Taxonomy" id="1828758"/>
    <lineage>
        <taxon>Bacteria</taxon>
        <taxon>Bacillati</taxon>
        <taxon>Cyanobacteriota</taxon>
        <taxon>Cyanophyceae</taxon>
        <taxon>Nostocales</taxon>
        <taxon>Nostocaceae</taxon>
        <taxon>Desmonostoc</taxon>
    </lineage>
</organism>
<dbReference type="RefSeq" id="WP_193919550.1">
    <property type="nucleotide sequence ID" value="NZ_JADEXS020000001.1"/>
</dbReference>
<evidence type="ECO:0000313" key="2">
    <source>
        <dbReference type="EMBL" id="MBE9024869.1"/>
    </source>
</evidence>
<evidence type="ECO:0000259" key="1">
    <source>
        <dbReference type="Pfam" id="PF19961"/>
    </source>
</evidence>